<protein>
    <submittedName>
        <fullName evidence="1">Uncharacterized protein</fullName>
    </submittedName>
</protein>
<dbReference type="RefSeq" id="WP_141978925.1">
    <property type="nucleotide sequence ID" value="NZ_VFPP01000001.1"/>
</dbReference>
<organism evidence="1 2">
    <name type="scientific">Saccharothrix saharensis</name>
    <dbReference type="NCBI Taxonomy" id="571190"/>
    <lineage>
        <taxon>Bacteria</taxon>
        <taxon>Bacillati</taxon>
        <taxon>Actinomycetota</taxon>
        <taxon>Actinomycetes</taxon>
        <taxon>Pseudonocardiales</taxon>
        <taxon>Pseudonocardiaceae</taxon>
        <taxon>Saccharothrix</taxon>
    </lineage>
</organism>
<accession>A0A543JDM3</accession>
<gene>
    <name evidence="1" type="ORF">FHX81_3236</name>
</gene>
<keyword evidence="2" id="KW-1185">Reference proteome</keyword>
<dbReference type="EMBL" id="VFPP01000001">
    <property type="protein sequence ID" value="TQM80886.1"/>
    <property type="molecule type" value="Genomic_DNA"/>
</dbReference>
<sequence>MSRPWEADPVAHFAKRLGRSAVQLGVTNDDPSCPDIWELGNGDIAVIGRDLTADYASRLPDGVHIGADEKLVVIPGVMLRAAKRDIADE</sequence>
<dbReference type="OrthoDB" id="198436at2"/>
<evidence type="ECO:0000313" key="1">
    <source>
        <dbReference type="EMBL" id="TQM80886.1"/>
    </source>
</evidence>
<dbReference type="Proteomes" id="UP000316628">
    <property type="component" value="Unassembled WGS sequence"/>
</dbReference>
<name>A0A543JDM3_9PSEU</name>
<evidence type="ECO:0000313" key="2">
    <source>
        <dbReference type="Proteomes" id="UP000316628"/>
    </source>
</evidence>
<proteinExistence type="predicted"/>
<dbReference type="AlphaFoldDB" id="A0A543JDM3"/>
<reference evidence="1 2" key="1">
    <citation type="submission" date="2019-06" db="EMBL/GenBank/DDBJ databases">
        <title>Sequencing the genomes of 1000 actinobacteria strains.</title>
        <authorList>
            <person name="Klenk H.-P."/>
        </authorList>
    </citation>
    <scope>NUCLEOTIDE SEQUENCE [LARGE SCALE GENOMIC DNA]</scope>
    <source>
        <strain evidence="1 2">DSM 45456</strain>
    </source>
</reference>
<comment type="caution">
    <text evidence="1">The sequence shown here is derived from an EMBL/GenBank/DDBJ whole genome shotgun (WGS) entry which is preliminary data.</text>
</comment>